<reference evidence="1" key="1">
    <citation type="journal article" date="2015" name="Nature">
        <title>Complex archaea that bridge the gap between prokaryotes and eukaryotes.</title>
        <authorList>
            <person name="Spang A."/>
            <person name="Saw J.H."/>
            <person name="Jorgensen S.L."/>
            <person name="Zaremba-Niedzwiedzka K."/>
            <person name="Martijn J."/>
            <person name="Lind A.E."/>
            <person name="van Eijk R."/>
            <person name="Schleper C."/>
            <person name="Guy L."/>
            <person name="Ettema T.J."/>
        </authorList>
    </citation>
    <scope>NUCLEOTIDE SEQUENCE</scope>
</reference>
<comment type="caution">
    <text evidence="1">The sequence shown here is derived from an EMBL/GenBank/DDBJ whole genome shotgun (WGS) entry which is preliminary data.</text>
</comment>
<proteinExistence type="predicted"/>
<name>A0A0F9JP64_9ZZZZ</name>
<evidence type="ECO:0000313" key="1">
    <source>
        <dbReference type="EMBL" id="KKM07441.1"/>
    </source>
</evidence>
<sequence length="78" mass="9006">MKRLILSLVLLCGCAHVRYGEVEYWRLDKQEVAYLYISEPNGLTLILSGYRGGESVKPSIKDLMIGEPHEQFYFTPNR</sequence>
<dbReference type="AlphaFoldDB" id="A0A0F9JP64"/>
<protein>
    <submittedName>
        <fullName evidence="1">Uncharacterized protein</fullName>
    </submittedName>
</protein>
<dbReference type="EMBL" id="LAZR01015771">
    <property type="protein sequence ID" value="KKM07441.1"/>
    <property type="molecule type" value="Genomic_DNA"/>
</dbReference>
<gene>
    <name evidence="1" type="ORF">LCGC14_1733870</name>
</gene>
<accession>A0A0F9JP64</accession>
<organism evidence="1">
    <name type="scientific">marine sediment metagenome</name>
    <dbReference type="NCBI Taxonomy" id="412755"/>
    <lineage>
        <taxon>unclassified sequences</taxon>
        <taxon>metagenomes</taxon>
        <taxon>ecological metagenomes</taxon>
    </lineage>
</organism>